<protein>
    <submittedName>
        <fullName evidence="1">Uncharacterized protein</fullName>
    </submittedName>
</protein>
<reference evidence="2" key="1">
    <citation type="journal article" date="2019" name="Int. J. Syst. Evol. Microbiol.">
        <title>The Global Catalogue of Microorganisms (GCM) 10K type strain sequencing project: providing services to taxonomists for standard genome sequencing and annotation.</title>
        <authorList>
            <consortium name="The Broad Institute Genomics Platform"/>
            <consortium name="The Broad Institute Genome Sequencing Center for Infectious Disease"/>
            <person name="Wu L."/>
            <person name="Ma J."/>
        </authorList>
    </citation>
    <scope>NUCLEOTIDE SEQUENCE [LARGE SCALE GENOMIC DNA]</scope>
    <source>
        <strain evidence="2">KACC 11407</strain>
    </source>
</reference>
<name>A0ABW0SQA9_9GAMM</name>
<proteinExistence type="predicted"/>
<comment type="caution">
    <text evidence="1">The sequence shown here is derived from an EMBL/GenBank/DDBJ whole genome shotgun (WGS) entry which is preliminary data.</text>
</comment>
<dbReference type="EMBL" id="JBHSNM010000005">
    <property type="protein sequence ID" value="MFC5571071.1"/>
    <property type="molecule type" value="Genomic_DNA"/>
</dbReference>
<gene>
    <name evidence="1" type="ORF">ACFPN1_13475</name>
</gene>
<evidence type="ECO:0000313" key="2">
    <source>
        <dbReference type="Proteomes" id="UP001596036"/>
    </source>
</evidence>
<dbReference type="Proteomes" id="UP001596036">
    <property type="component" value="Unassembled WGS sequence"/>
</dbReference>
<dbReference type="RefSeq" id="WP_386755634.1">
    <property type="nucleotide sequence ID" value="NZ_JBHSNM010000005.1"/>
</dbReference>
<accession>A0ABW0SQA9</accession>
<sequence length="78" mass="8702">MNTHSHSAYPVHGFPRHWSALDLADAVPLKLSERITLGLVEFATTTGAANSLFAMPAPRNWRRGYLRSAELPAFVRVR</sequence>
<keyword evidence="2" id="KW-1185">Reference proteome</keyword>
<organism evidence="1 2">
    <name type="scientific">Lysobacter yangpyeongensis</name>
    <dbReference type="NCBI Taxonomy" id="346182"/>
    <lineage>
        <taxon>Bacteria</taxon>
        <taxon>Pseudomonadati</taxon>
        <taxon>Pseudomonadota</taxon>
        <taxon>Gammaproteobacteria</taxon>
        <taxon>Lysobacterales</taxon>
        <taxon>Lysobacteraceae</taxon>
        <taxon>Lysobacter</taxon>
    </lineage>
</organism>
<evidence type="ECO:0000313" key="1">
    <source>
        <dbReference type="EMBL" id="MFC5571071.1"/>
    </source>
</evidence>